<dbReference type="EMBL" id="CP144750">
    <property type="protein sequence ID" value="WVZ81675.1"/>
    <property type="molecule type" value="Genomic_DNA"/>
</dbReference>
<evidence type="ECO:0000313" key="2">
    <source>
        <dbReference type="EMBL" id="WVZ81675.1"/>
    </source>
</evidence>
<proteinExistence type="predicted"/>
<feature type="region of interest" description="Disordered" evidence="1">
    <location>
        <begin position="44"/>
        <end position="67"/>
    </location>
</feature>
<organism evidence="2 3">
    <name type="scientific">Paspalum notatum var. saurae</name>
    <dbReference type="NCBI Taxonomy" id="547442"/>
    <lineage>
        <taxon>Eukaryota</taxon>
        <taxon>Viridiplantae</taxon>
        <taxon>Streptophyta</taxon>
        <taxon>Embryophyta</taxon>
        <taxon>Tracheophyta</taxon>
        <taxon>Spermatophyta</taxon>
        <taxon>Magnoliopsida</taxon>
        <taxon>Liliopsida</taxon>
        <taxon>Poales</taxon>
        <taxon>Poaceae</taxon>
        <taxon>PACMAD clade</taxon>
        <taxon>Panicoideae</taxon>
        <taxon>Andropogonodae</taxon>
        <taxon>Paspaleae</taxon>
        <taxon>Paspalinae</taxon>
        <taxon>Paspalum</taxon>
    </lineage>
</organism>
<name>A0AAQ3TXK1_PASNO</name>
<accession>A0AAQ3TXK1</accession>
<gene>
    <name evidence="2" type="ORF">U9M48_029028</name>
</gene>
<protein>
    <submittedName>
        <fullName evidence="2">Uncharacterized protein</fullName>
    </submittedName>
</protein>
<evidence type="ECO:0000313" key="3">
    <source>
        <dbReference type="Proteomes" id="UP001341281"/>
    </source>
</evidence>
<dbReference type="Proteomes" id="UP001341281">
    <property type="component" value="Chromosome 06"/>
</dbReference>
<sequence length="140" mass="15220">MCAPTGCRAPAQEASQIPAGAATSECAAVPRLCRRAGIHFRRDCTPSSGDYATPTPRTASGPCHRPRPPIVTQSYSIDLSPIPKSIARSRWVQTKEETRGGGKASAAVLFRRQWIDLQGTNHEAVEPWMGSKWANVITHR</sequence>
<keyword evidence="3" id="KW-1185">Reference proteome</keyword>
<reference evidence="2 3" key="1">
    <citation type="submission" date="2024-02" db="EMBL/GenBank/DDBJ databases">
        <title>High-quality chromosome-scale genome assembly of Pensacola bahiagrass (Paspalum notatum Flugge var. saurae).</title>
        <authorList>
            <person name="Vega J.M."/>
            <person name="Podio M."/>
            <person name="Orjuela J."/>
            <person name="Siena L.A."/>
            <person name="Pessino S.C."/>
            <person name="Combes M.C."/>
            <person name="Mariac C."/>
            <person name="Albertini E."/>
            <person name="Pupilli F."/>
            <person name="Ortiz J.P.A."/>
            <person name="Leblanc O."/>
        </authorList>
    </citation>
    <scope>NUCLEOTIDE SEQUENCE [LARGE SCALE GENOMIC DNA]</scope>
    <source>
        <strain evidence="2">R1</strain>
        <tissue evidence="2">Leaf</tissue>
    </source>
</reference>
<dbReference type="AlphaFoldDB" id="A0AAQ3TXK1"/>
<evidence type="ECO:0000256" key="1">
    <source>
        <dbReference type="SAM" id="MobiDB-lite"/>
    </source>
</evidence>
<feature type="compositionally biased region" description="Polar residues" evidence="1">
    <location>
        <begin position="45"/>
        <end position="58"/>
    </location>
</feature>